<dbReference type="InterPro" id="IPR056155">
    <property type="entry name" value="Beta-prop_IFT140_2nd"/>
</dbReference>
<dbReference type="GO" id="GO:0005930">
    <property type="term" value="C:axoneme"/>
    <property type="evidence" value="ECO:0007669"/>
    <property type="project" value="TreeGrafter"/>
</dbReference>
<keyword evidence="12" id="KW-0282">Flagellum</keyword>
<feature type="region of interest" description="Disordered" evidence="7">
    <location>
        <begin position="405"/>
        <end position="428"/>
    </location>
</feature>
<evidence type="ECO:0000256" key="6">
    <source>
        <dbReference type="ARBA" id="ARBA00023273"/>
    </source>
</evidence>
<dbReference type="Pfam" id="PF24760">
    <property type="entry name" value="TPR_IF140_C"/>
    <property type="match status" value="1"/>
</dbReference>
<keyword evidence="3" id="KW-0677">Repeat</keyword>
<dbReference type="InterPro" id="IPR036322">
    <property type="entry name" value="WD40_repeat_dom_sf"/>
</dbReference>
<dbReference type="InterPro" id="IPR056168">
    <property type="entry name" value="TPR_IF140/IFT172/WDR19"/>
</dbReference>
<dbReference type="InterPro" id="IPR056154">
    <property type="entry name" value="Beta-prop_IFT140_1st"/>
</dbReference>
<evidence type="ECO:0000259" key="11">
    <source>
        <dbReference type="Pfam" id="PF24762"/>
    </source>
</evidence>
<comment type="subcellular location">
    <subcellularLocation>
        <location evidence="1">Cell projection</location>
        <location evidence="1">Cilium</location>
    </subcellularLocation>
</comment>
<dbReference type="SUPFAM" id="SSF50978">
    <property type="entry name" value="WD40 repeat-like"/>
    <property type="match status" value="2"/>
</dbReference>
<feature type="domain" description="IF140 C-terminal TPR" evidence="10">
    <location>
        <begin position="1245"/>
        <end position="1365"/>
    </location>
</feature>
<dbReference type="GO" id="GO:0036064">
    <property type="term" value="C:ciliary basal body"/>
    <property type="evidence" value="ECO:0007669"/>
    <property type="project" value="TreeGrafter"/>
</dbReference>
<evidence type="ECO:0000256" key="5">
    <source>
        <dbReference type="ARBA" id="ARBA00023069"/>
    </source>
</evidence>
<dbReference type="SMART" id="SM00320">
    <property type="entry name" value="WD40"/>
    <property type="match status" value="5"/>
</dbReference>
<comment type="caution">
    <text evidence="12">The sequence shown here is derived from an EMBL/GenBank/DDBJ whole genome shotgun (WGS) entry which is preliminary data.</text>
</comment>
<dbReference type="PANTHER" id="PTHR15722:SF7">
    <property type="entry name" value="INTRAFLAGELLAR TRANSPORT PROTEIN 140 HOMOLOG"/>
    <property type="match status" value="1"/>
</dbReference>
<gene>
    <name evidence="12" type="ORF">PROFUN_00013</name>
</gene>
<dbReference type="GO" id="GO:0030991">
    <property type="term" value="C:intraciliary transport particle A"/>
    <property type="evidence" value="ECO:0007669"/>
    <property type="project" value="TreeGrafter"/>
</dbReference>
<dbReference type="SUPFAM" id="SSF48452">
    <property type="entry name" value="TPR-like"/>
    <property type="match status" value="1"/>
</dbReference>
<dbReference type="Pfam" id="PF24762">
    <property type="entry name" value="TPR_IF140-IFT172"/>
    <property type="match status" value="1"/>
</dbReference>
<protein>
    <submittedName>
        <fullName evidence="12">Intraflagellar transport protein</fullName>
    </submittedName>
</protein>
<dbReference type="InterPro" id="IPR011990">
    <property type="entry name" value="TPR-like_helical_dom_sf"/>
</dbReference>
<keyword evidence="6" id="KW-0966">Cell projection</keyword>
<feature type="compositionally biased region" description="Low complexity" evidence="7">
    <location>
        <begin position="414"/>
        <end position="428"/>
    </location>
</feature>
<dbReference type="GO" id="GO:0035721">
    <property type="term" value="P:intraciliary retrograde transport"/>
    <property type="evidence" value="ECO:0007669"/>
    <property type="project" value="TreeGrafter"/>
</dbReference>
<evidence type="ECO:0000313" key="12">
    <source>
        <dbReference type="EMBL" id="PRP89671.1"/>
    </source>
</evidence>
<accession>A0A2P6P0D5</accession>
<evidence type="ECO:0000259" key="9">
    <source>
        <dbReference type="Pfam" id="PF23385"/>
    </source>
</evidence>
<dbReference type="EMBL" id="MDYQ01000001">
    <property type="protein sequence ID" value="PRP89671.1"/>
    <property type="molecule type" value="Genomic_DNA"/>
</dbReference>
<evidence type="ECO:0000256" key="2">
    <source>
        <dbReference type="ARBA" id="ARBA00022574"/>
    </source>
</evidence>
<sequence length="1408" mass="158618">MSSPQSILFYERPCLAPSKSDTVCVAFHPIFPQLAVGCSNGAVNMFVDDGEKHEATIKREGFIPISLAWHPLNKALLIGWDDGNITLFSEVEKRLSEPPRIHEPCKVNFVRWTETGERVITGDEKGNVCLWNVAKVNVTSAGKYTKDPGSPLTHMVFRTRIKNKEKNFFFFGGAKGNIYFAIDDNATIKQVATVGEDVPISFMFYWVEKDQLIVTTKTGTLFRWSVAPDGKLEQMKKVSEKHIYIVLTDVQQINIAPANGLGAEDQLFVEWIGDGLIALGCSNDCIVRFLDIEKDNSLYTLGMALPDDRPSAISYDPHTQSLAISNATNKTIQFWRYSPLGQGSKAWTSLPNEISLPPKPSHLVWGPLGVPVLAVGLADSVTLIHQSPPIHLLYNRTAAFQVSSSKITMQKHSPPSNNPNEKNNGPLNPVSLTPNIPFKGFALHEENLVVYSSKRVEVYEVKEDLGVSGLSNFRTAPLFACAVAPETIACCLSGRVEMCTFQGVCKQTLVFGEGEGDPVQVHINGNFMIVLSNKNVIKCYDLSRREARQIGHSRSFQEKSNIGRILKATINSGGTHVALLTEYYPENCSNTRAMNQSLFVYEIERDAVLEHKFAPHTPIKVSWDLIDARLLGVSCLEEPSEEGMVATPREGGEMIHSLTTLFVAPDSDETVFQDRLITSSSVESLLGLTVPHVYFVSTERAPDASPKIETKVMRDFAGMENCDVATRDAILNFSYFLAIGNMDEAYKAVKLIKNSNVWENMAIMCVKTKRIDVAEVRLILLFSSEEEEVCLANMGNARGTRALREAKKLPLEAQLALVAIELGQLDEAEELYKSCGRWDLVNKLQQARNDWKGAVLTANKQDRIHLRTTYYQYAKYLESIGDFTGAVKQFEESETHRHEVPRMLFKAKNFEDLETYIDSMKDNSLLEWWARYAESKGLFDKAIQYYQRAQDYLSLVRIYCFQGRLEEACKIAIESNDTGAAYHVGRTLENNDQLQDAIRFYAKAKCFNHGIRLAIEQDFEQEVFDLALQSNGSRIMLESGKYFEDRQQMDRAVILFHKGGALGKAVELCFQAGLYDQLGSITDDLTPNTDPELITKCCDFFLNHNRYDKAVTLYITGCQVSRALEVALNNRINITEAMCDRMINLPIQDQAKKEAMFKEIAKAVKKQGSYHLATKMYTLAREKDKAMKVLLRSGDTEKIVFFANKSRQPELYIMAANYLQSLEWRSQPEIMKSIITFYTKAKSPDSLALFFVACAQVEIDDFKNYEKALGALNEAGKYMSKSKIPTKEAKLQMIKRKAGAVENFLNVRSMFRTNPDDAMLAASNMCEVEQLEDIVRLGDVYAMLIEYLCSQDQLDPCMEVIARMKQQKISMFRYLNKDMVIHIYRGTGTPIDFPTDEDQEQEEIEDNT</sequence>
<evidence type="ECO:0000256" key="4">
    <source>
        <dbReference type="ARBA" id="ARBA00022803"/>
    </source>
</evidence>
<organism evidence="12 13">
    <name type="scientific">Planoprotostelium fungivorum</name>
    <dbReference type="NCBI Taxonomy" id="1890364"/>
    <lineage>
        <taxon>Eukaryota</taxon>
        <taxon>Amoebozoa</taxon>
        <taxon>Evosea</taxon>
        <taxon>Variosea</taxon>
        <taxon>Cavosteliida</taxon>
        <taxon>Cavosteliaceae</taxon>
        <taxon>Planoprotostelium</taxon>
    </lineage>
</organism>
<keyword evidence="13" id="KW-1185">Reference proteome</keyword>
<feature type="domain" description="IFT140 first beta-propeller" evidence="8">
    <location>
        <begin position="14"/>
        <end position="164"/>
    </location>
</feature>
<keyword evidence="2" id="KW-0853">WD repeat</keyword>
<evidence type="ECO:0000256" key="3">
    <source>
        <dbReference type="ARBA" id="ARBA00022737"/>
    </source>
</evidence>
<dbReference type="Proteomes" id="UP000241769">
    <property type="component" value="Unassembled WGS sequence"/>
</dbReference>
<proteinExistence type="predicted"/>
<dbReference type="InterPro" id="IPR056156">
    <property type="entry name" value="TPR_IF140_C"/>
</dbReference>
<evidence type="ECO:0000313" key="13">
    <source>
        <dbReference type="Proteomes" id="UP000241769"/>
    </source>
</evidence>
<evidence type="ECO:0000259" key="10">
    <source>
        <dbReference type="Pfam" id="PF24760"/>
    </source>
</evidence>
<dbReference type="STRING" id="1890364.A0A2P6P0D5"/>
<dbReference type="Pfam" id="PF23383">
    <property type="entry name" value="Beta-prop_IFT140_1st"/>
    <property type="match status" value="1"/>
</dbReference>
<evidence type="ECO:0000256" key="7">
    <source>
        <dbReference type="SAM" id="MobiDB-lite"/>
    </source>
</evidence>
<name>A0A2P6P0D5_9EUKA</name>
<dbReference type="OrthoDB" id="10258787at2759"/>
<keyword evidence="4" id="KW-0802">TPR repeat</keyword>
<feature type="domain" description="IF140/IFT172/WDR19 TPR" evidence="11">
    <location>
        <begin position="740"/>
        <end position="1237"/>
    </location>
</feature>
<dbReference type="InterPro" id="IPR015943">
    <property type="entry name" value="WD40/YVTN_repeat-like_dom_sf"/>
</dbReference>
<evidence type="ECO:0000259" key="8">
    <source>
        <dbReference type="Pfam" id="PF23383"/>
    </source>
</evidence>
<dbReference type="Gene3D" id="2.130.10.10">
    <property type="entry name" value="YVTN repeat-like/Quinoprotein amine dehydrogenase"/>
    <property type="match status" value="2"/>
</dbReference>
<feature type="domain" description="IFT140 second beta-propeller" evidence="9">
    <location>
        <begin position="430"/>
        <end position="614"/>
    </location>
</feature>
<evidence type="ECO:0000256" key="1">
    <source>
        <dbReference type="ARBA" id="ARBA00004138"/>
    </source>
</evidence>
<keyword evidence="5" id="KW-0969">Cilium</keyword>
<dbReference type="Gene3D" id="1.25.40.470">
    <property type="match status" value="1"/>
</dbReference>
<dbReference type="Gene3D" id="1.25.40.10">
    <property type="entry name" value="Tetratricopeptide repeat domain"/>
    <property type="match status" value="1"/>
</dbReference>
<dbReference type="InParanoid" id="A0A2P6P0D5"/>
<dbReference type="InterPro" id="IPR001680">
    <property type="entry name" value="WD40_rpt"/>
</dbReference>
<dbReference type="PANTHER" id="PTHR15722">
    <property type="entry name" value="IFT140/172-RELATED"/>
    <property type="match status" value="1"/>
</dbReference>
<reference evidence="12 13" key="1">
    <citation type="journal article" date="2018" name="Genome Biol. Evol.">
        <title>Multiple Roots of Fruiting Body Formation in Amoebozoa.</title>
        <authorList>
            <person name="Hillmann F."/>
            <person name="Forbes G."/>
            <person name="Novohradska S."/>
            <person name="Ferling I."/>
            <person name="Riege K."/>
            <person name="Groth M."/>
            <person name="Westermann M."/>
            <person name="Marz M."/>
            <person name="Spaller T."/>
            <person name="Winckler T."/>
            <person name="Schaap P."/>
            <person name="Glockner G."/>
        </authorList>
    </citation>
    <scope>NUCLEOTIDE SEQUENCE [LARGE SCALE GENOMIC DNA]</scope>
    <source>
        <strain evidence="12 13">Jena</strain>
    </source>
</reference>
<dbReference type="Pfam" id="PF23385">
    <property type="entry name" value="Beta-prop_IFT140_2nd"/>
    <property type="match status" value="1"/>
</dbReference>